<protein>
    <submittedName>
        <fullName evidence="18 19">Cytochrome c1</fullName>
        <ecNumber evidence="18">1.10.2.2</ecNumber>
    </submittedName>
</protein>
<keyword evidence="10 16" id="KW-1133">Transmembrane helix</keyword>
<reference evidence="19 20" key="3">
    <citation type="submission" date="2019-03" db="EMBL/GenBank/DDBJ databases">
        <title>An improved genome assembly of the fluke Schistosoma japonicum.</title>
        <authorList>
            <person name="Hu W."/>
            <person name="Luo F."/>
            <person name="Yin M."/>
            <person name="Mo X."/>
            <person name="Sun C."/>
            <person name="Wu Q."/>
            <person name="Zhu B."/>
            <person name="Xiang M."/>
            <person name="Wang J."/>
            <person name="Wang Y."/>
            <person name="Zhang T."/>
            <person name="Xu B."/>
            <person name="Zheng H."/>
            <person name="Feng Z."/>
        </authorList>
    </citation>
    <scope>NUCLEOTIDE SEQUENCE [LARGE SCALE GENOMIC DNA]</scope>
    <source>
        <strain evidence="19">HuSjv2</strain>
        <tissue evidence="19">Worms</tissue>
    </source>
</reference>
<dbReference type="GO" id="GO:0009055">
    <property type="term" value="F:electron transfer activity"/>
    <property type="evidence" value="ECO:0007669"/>
    <property type="project" value="InterPro"/>
</dbReference>
<evidence type="ECO:0000256" key="13">
    <source>
        <dbReference type="ARBA" id="ARBA00023136"/>
    </source>
</evidence>
<evidence type="ECO:0000256" key="8">
    <source>
        <dbReference type="ARBA" id="ARBA00022792"/>
    </source>
</evidence>
<evidence type="ECO:0000256" key="15">
    <source>
        <dbReference type="SAM" id="MobiDB-lite"/>
    </source>
</evidence>
<dbReference type="OrthoDB" id="5925at2759"/>
<keyword evidence="3" id="KW-0813">Transport</keyword>
<dbReference type="InterPro" id="IPR009056">
    <property type="entry name" value="Cyt_c-like_dom"/>
</dbReference>
<keyword evidence="7 14" id="KW-0479">Metal-binding</keyword>
<reference evidence="18" key="1">
    <citation type="journal article" date="2009" name="Nature">
        <title>The Schistosoma japonicum genome reveals features of host-parasite interplay.</title>
        <authorList>
            <person name="Liu F."/>
            <person name="Zhou Y."/>
            <person name="Wang Z.Q."/>
            <person name="Lu G."/>
            <person name="Zheng H."/>
            <person name="Brindley P.J."/>
            <person name="McManus D.P."/>
            <person name="Blair D."/>
            <person name="Zhang Q.H."/>
            <person name="Zhong Y."/>
            <person name="Wang S."/>
            <person name="Han Z.G."/>
            <person name="Chen Z."/>
        </authorList>
    </citation>
    <scope>NUCLEOTIDE SEQUENCE</scope>
    <source>
        <strain evidence="18">Anhui</strain>
    </source>
</reference>
<keyword evidence="18" id="KW-0560">Oxidoreductase</keyword>
<organism evidence="18">
    <name type="scientific">Schistosoma japonicum</name>
    <name type="common">Blood fluke</name>
    <dbReference type="NCBI Taxonomy" id="6182"/>
    <lineage>
        <taxon>Eukaryota</taxon>
        <taxon>Metazoa</taxon>
        <taxon>Spiralia</taxon>
        <taxon>Lophotrochozoa</taxon>
        <taxon>Platyhelminthes</taxon>
        <taxon>Trematoda</taxon>
        <taxon>Digenea</taxon>
        <taxon>Strigeidida</taxon>
        <taxon>Schistosomatoidea</taxon>
        <taxon>Schistosomatidae</taxon>
        <taxon>Schistosoma</taxon>
    </lineage>
</organism>
<dbReference type="GO" id="GO:0016491">
    <property type="term" value="F:oxidoreductase activity"/>
    <property type="evidence" value="ECO:0007669"/>
    <property type="project" value="UniProtKB-KW"/>
</dbReference>
<evidence type="ECO:0000256" key="2">
    <source>
        <dbReference type="ARBA" id="ARBA00006488"/>
    </source>
</evidence>
<sequence>MQVKWYRVLNHFQKNQSYWKSSKSSLWKKLAIAGVVGVGIVSVAMPVYASDLRAHPAKLPWIHKGILSCYDHASVRRGYQVYKEVCSACHTLKYMYYRHLVNAVLTEEEAKADAAANMYPDGPDDQGKMFERPGRLTDGLPSPYPNTEAARAANNGAEPPDLTYIVKAREGHEDYLFHLLTGYMDPPPGRIIPENQYYNPYFSGGSIGMARALYDDLIEYADGTPATTSQMAKDVVTFLSWTSDRNLDERKRILFKSLVLVTTLTVILGIYKRKRWSDIKTRKIIYKNRPVPKDL</sequence>
<keyword evidence="13 16" id="KW-0472">Membrane</keyword>
<comment type="similarity">
    <text evidence="2">Belongs to the cytochrome c family.</text>
</comment>
<feature type="domain" description="Cytochrome c" evidence="17">
    <location>
        <begin position="73"/>
        <end position="225"/>
    </location>
</feature>
<keyword evidence="12" id="KW-0496">Mitochondrion</keyword>
<feature type="transmembrane region" description="Helical" evidence="16">
    <location>
        <begin position="30"/>
        <end position="49"/>
    </location>
</feature>
<name>C1LH93_SCHJA</name>
<dbReference type="GO" id="GO:0005743">
    <property type="term" value="C:mitochondrial inner membrane"/>
    <property type="evidence" value="ECO:0007669"/>
    <property type="project" value="UniProtKB-SubCell"/>
</dbReference>
<dbReference type="EMBL" id="FN318342">
    <property type="protein sequence ID" value="CAX74071.1"/>
    <property type="molecule type" value="mRNA"/>
</dbReference>
<feature type="binding site" description="covalent" evidence="14">
    <location>
        <position position="86"/>
    </location>
    <ligand>
        <name>heme c</name>
        <dbReference type="ChEBI" id="CHEBI:61717"/>
    </ligand>
</feature>
<dbReference type="SUPFAM" id="SSF81496">
    <property type="entry name" value="Cytochrome c1 subunit of cytochrome bc1 complex (Ubiquinol-cytochrome c reductase), transmembrane anchor"/>
    <property type="match status" value="1"/>
</dbReference>
<dbReference type="GO" id="GO:0020037">
    <property type="term" value="F:heme binding"/>
    <property type="evidence" value="ECO:0007669"/>
    <property type="project" value="InterPro"/>
</dbReference>
<evidence type="ECO:0000313" key="19">
    <source>
        <dbReference type="EMBL" id="TNN05806.1"/>
    </source>
</evidence>
<accession>C1LH93</accession>
<evidence type="ECO:0000256" key="3">
    <source>
        <dbReference type="ARBA" id="ARBA00022448"/>
    </source>
</evidence>
<evidence type="ECO:0000256" key="16">
    <source>
        <dbReference type="SAM" id="Phobius"/>
    </source>
</evidence>
<dbReference type="PANTHER" id="PTHR10266">
    <property type="entry name" value="CYTOCHROME C1"/>
    <property type="match status" value="1"/>
</dbReference>
<dbReference type="GO" id="GO:0046872">
    <property type="term" value="F:metal ion binding"/>
    <property type="evidence" value="ECO:0007669"/>
    <property type="project" value="UniProtKB-KW"/>
</dbReference>
<dbReference type="Gene3D" id="1.20.5.100">
    <property type="entry name" value="Cytochrome c1, transmembrane anchor, C-terminal"/>
    <property type="match status" value="1"/>
</dbReference>
<evidence type="ECO:0000256" key="6">
    <source>
        <dbReference type="ARBA" id="ARBA00022692"/>
    </source>
</evidence>
<gene>
    <name evidence="19" type="ORF">EWB00_008844</name>
</gene>
<keyword evidence="4 14" id="KW-0349">Heme</keyword>
<feature type="region of interest" description="Disordered" evidence="15">
    <location>
        <begin position="137"/>
        <end position="156"/>
    </location>
</feature>
<dbReference type="InterPro" id="IPR002326">
    <property type="entry name" value="Cyt_c1"/>
</dbReference>
<dbReference type="PRINTS" id="PR00603">
    <property type="entry name" value="CYTOCHROMEC1"/>
</dbReference>
<evidence type="ECO:0000256" key="11">
    <source>
        <dbReference type="ARBA" id="ARBA00023004"/>
    </source>
</evidence>
<evidence type="ECO:0000256" key="4">
    <source>
        <dbReference type="ARBA" id="ARBA00022617"/>
    </source>
</evidence>
<dbReference type="AlphaFoldDB" id="C1LH93"/>
<dbReference type="Proteomes" id="UP000311919">
    <property type="component" value="Unassembled WGS sequence"/>
</dbReference>
<comment type="subcellular location">
    <subcellularLocation>
        <location evidence="1">Mitochondrion inner membrane</location>
    </subcellularLocation>
</comment>
<dbReference type="FunFam" id="1.10.760.10:FF:000002">
    <property type="entry name" value="Cytochrome c1, heme protein"/>
    <property type="match status" value="1"/>
</dbReference>
<evidence type="ECO:0000256" key="9">
    <source>
        <dbReference type="ARBA" id="ARBA00022982"/>
    </source>
</evidence>
<evidence type="ECO:0000256" key="14">
    <source>
        <dbReference type="PIRSR" id="PIRSR602326-1"/>
    </source>
</evidence>
<evidence type="ECO:0000313" key="20">
    <source>
        <dbReference type="Proteomes" id="UP000311919"/>
    </source>
</evidence>
<comment type="cofactor">
    <cofactor evidence="14">
        <name>heme c</name>
        <dbReference type="ChEBI" id="CHEBI:61717"/>
    </cofactor>
    <text evidence="14">Binds 1 heme c group covalently per subunit.</text>
</comment>
<dbReference type="EMBL" id="FN318343">
    <property type="protein sequence ID" value="CAX74072.1"/>
    <property type="molecule type" value="mRNA"/>
</dbReference>
<evidence type="ECO:0000313" key="18">
    <source>
        <dbReference type="EMBL" id="CAX74071.1"/>
    </source>
</evidence>
<keyword evidence="8" id="KW-0999">Mitochondrion inner membrane</keyword>
<reference evidence="18" key="2">
    <citation type="submission" date="2009-03" db="EMBL/GenBank/DDBJ databases">
        <authorList>
            <person name="Gang L."/>
        </authorList>
    </citation>
    <scope>NUCLEOTIDE SEQUENCE</scope>
    <source>
        <strain evidence="18">Anhui</strain>
    </source>
</reference>
<evidence type="ECO:0000256" key="7">
    <source>
        <dbReference type="ARBA" id="ARBA00022723"/>
    </source>
</evidence>
<dbReference type="InterPro" id="IPR036909">
    <property type="entry name" value="Cyt_c-like_dom_sf"/>
</dbReference>
<dbReference type="PROSITE" id="PS51007">
    <property type="entry name" value="CYTC"/>
    <property type="match status" value="1"/>
</dbReference>
<dbReference type="Pfam" id="PF02167">
    <property type="entry name" value="Cytochrom_C1"/>
    <property type="match status" value="1"/>
</dbReference>
<keyword evidence="20" id="KW-1185">Reference proteome</keyword>
<feature type="transmembrane region" description="Helical" evidence="16">
    <location>
        <begin position="253"/>
        <end position="271"/>
    </location>
</feature>
<evidence type="ECO:0000256" key="1">
    <source>
        <dbReference type="ARBA" id="ARBA00004273"/>
    </source>
</evidence>
<keyword evidence="9" id="KW-0249">Electron transport</keyword>
<evidence type="ECO:0000256" key="12">
    <source>
        <dbReference type="ARBA" id="ARBA00023128"/>
    </source>
</evidence>
<dbReference type="SUPFAM" id="SSF46626">
    <property type="entry name" value="Cytochrome c"/>
    <property type="match status" value="1"/>
</dbReference>
<proteinExistence type="evidence at transcript level"/>
<feature type="binding site" description="covalent" evidence="14">
    <location>
        <position position="209"/>
    </location>
    <ligand>
        <name>heme c</name>
        <dbReference type="ChEBI" id="CHEBI:61717"/>
    </ligand>
</feature>
<evidence type="ECO:0000256" key="10">
    <source>
        <dbReference type="ARBA" id="ARBA00022989"/>
    </source>
</evidence>
<keyword evidence="6 16" id="KW-0812">Transmembrane</keyword>
<dbReference type="Gene3D" id="1.10.760.10">
    <property type="entry name" value="Cytochrome c-like domain"/>
    <property type="match status" value="1"/>
</dbReference>
<dbReference type="GO" id="GO:0006122">
    <property type="term" value="P:mitochondrial electron transport, ubiquinol to cytochrome c"/>
    <property type="evidence" value="ECO:0007669"/>
    <property type="project" value="TreeGrafter"/>
</dbReference>
<dbReference type="PANTHER" id="PTHR10266:SF3">
    <property type="entry name" value="CYTOCHROME C1, HEME PROTEIN, MITOCHONDRIAL"/>
    <property type="match status" value="1"/>
</dbReference>
<feature type="binding site" description="covalent" evidence="14">
    <location>
        <position position="89"/>
    </location>
    <ligand>
        <name>heme c</name>
        <dbReference type="ChEBI" id="CHEBI:61717"/>
    </ligand>
</feature>
<feature type="binding site" description="covalent" evidence="14">
    <location>
        <position position="90"/>
    </location>
    <ligand>
        <name>heme c</name>
        <dbReference type="ChEBI" id="CHEBI:61717"/>
    </ligand>
</feature>
<keyword evidence="11 14" id="KW-0408">Iron</keyword>
<dbReference type="STRING" id="6182.C1LH93"/>
<evidence type="ECO:0000256" key="5">
    <source>
        <dbReference type="ARBA" id="ARBA00022660"/>
    </source>
</evidence>
<dbReference type="EMBL" id="SKCS01000499">
    <property type="protein sequence ID" value="TNN05806.1"/>
    <property type="molecule type" value="Genomic_DNA"/>
</dbReference>
<evidence type="ECO:0000259" key="17">
    <source>
        <dbReference type="PROSITE" id="PS51007"/>
    </source>
</evidence>
<dbReference type="EC" id="1.10.2.2" evidence="18"/>
<keyword evidence="5" id="KW-0679">Respiratory chain</keyword>
<dbReference type="InterPro" id="IPR021157">
    <property type="entry name" value="Cyt_c1_TM_anchor_C"/>
</dbReference>